<feature type="signal peptide" evidence="2">
    <location>
        <begin position="1"/>
        <end position="21"/>
    </location>
</feature>
<gene>
    <name evidence="3" type="ORF">C7Y72_13800</name>
</gene>
<protein>
    <recommendedName>
        <fullName evidence="5">WD40 repeat protein</fullName>
    </recommendedName>
</protein>
<evidence type="ECO:0000313" key="3">
    <source>
        <dbReference type="EMBL" id="PTL60630.1"/>
    </source>
</evidence>
<keyword evidence="4" id="KW-1185">Reference proteome</keyword>
<dbReference type="Proteomes" id="UP000240739">
    <property type="component" value="Unassembled WGS sequence"/>
</dbReference>
<dbReference type="RefSeq" id="WP_107569446.1">
    <property type="nucleotide sequence ID" value="NZ_PYYB01000001.1"/>
</dbReference>
<sequence>MRRAILAGLGLALLLPGSAGAATGFQAGADLLSSSLARLEQADDTTTNVALTRDARFALITTRATNLFADDDPDPPGRTRAGGVFRRDLASGALELVAAGDELDEATRELVIRGARGASISDDGRLVAFTTNAPLVAADRNGNADVYVRDLAVPRGAPGAYELISARDGGDVPATYGVRDPDLPGRNPGTETYPGGAISADGRFVVLRTGSVTSDLPDRATTDTPPGTLLVRDRAERRTILVTRESETGEPVGGATGPATISADGSTVAWVGIRAAQQTRFQPGENRNPLTEHYLWRRIADGAAARTRRITGAVDTDDPACDPETTVEPSPTATGPCYGPLADQEAGRVGIGARAPQLSADGRTVVFLAAGALRPDSTGFEGVEVFTTSMAPGATRKDATTQLTRGALSGDPAAAATIDDLAWSADGRWLALLTNRTRFTFPALTPIGTFRRTPDTRELLLADLQRRTVERVVTDRGGGDIDADIGRQPAIAADGATLAFVSSTPDLFFGDANEQADAWLVRRAPPVVAEPPPPEENQGQIVVTQTAEPDEPDLGLGVRDRRDGTVRVSVRAPEPGAFTVFARAGKPLRTVARATRTVRKAGRAAFLLKLTAAERRRLARSRRLSATVRVRFVPTAPGARALTEVGSVRYTLRRAASKTSRTPPKTKTRARGASNWRTSGERDGADL</sequence>
<evidence type="ECO:0000313" key="4">
    <source>
        <dbReference type="Proteomes" id="UP000240739"/>
    </source>
</evidence>
<name>A0A2T4UN10_9ACTN</name>
<dbReference type="OrthoDB" id="39703at2"/>
<proteinExistence type="predicted"/>
<organism evidence="3 4">
    <name type="scientific">Paraconexibacter algicola</name>
    <dbReference type="NCBI Taxonomy" id="2133960"/>
    <lineage>
        <taxon>Bacteria</taxon>
        <taxon>Bacillati</taxon>
        <taxon>Actinomycetota</taxon>
        <taxon>Thermoleophilia</taxon>
        <taxon>Solirubrobacterales</taxon>
        <taxon>Paraconexibacteraceae</taxon>
        <taxon>Paraconexibacter</taxon>
    </lineage>
</organism>
<dbReference type="AlphaFoldDB" id="A0A2T4UN10"/>
<feature type="region of interest" description="Disordered" evidence="1">
    <location>
        <begin position="654"/>
        <end position="687"/>
    </location>
</feature>
<feature type="region of interest" description="Disordered" evidence="1">
    <location>
        <begin position="314"/>
        <end position="337"/>
    </location>
</feature>
<keyword evidence="2" id="KW-0732">Signal</keyword>
<dbReference type="Gene3D" id="2.120.10.30">
    <property type="entry name" value="TolB, C-terminal domain"/>
    <property type="match status" value="1"/>
</dbReference>
<feature type="chain" id="PRO_5015443370" description="WD40 repeat protein" evidence="2">
    <location>
        <begin position="22"/>
        <end position="687"/>
    </location>
</feature>
<evidence type="ECO:0000256" key="1">
    <source>
        <dbReference type="SAM" id="MobiDB-lite"/>
    </source>
</evidence>
<dbReference type="SUPFAM" id="SSF82171">
    <property type="entry name" value="DPP6 N-terminal domain-like"/>
    <property type="match status" value="1"/>
</dbReference>
<dbReference type="EMBL" id="PYYB01000001">
    <property type="protein sequence ID" value="PTL60630.1"/>
    <property type="molecule type" value="Genomic_DNA"/>
</dbReference>
<dbReference type="InterPro" id="IPR011042">
    <property type="entry name" value="6-blade_b-propeller_TolB-like"/>
</dbReference>
<feature type="region of interest" description="Disordered" evidence="1">
    <location>
        <begin position="178"/>
        <end position="197"/>
    </location>
</feature>
<comment type="caution">
    <text evidence="3">The sequence shown here is derived from an EMBL/GenBank/DDBJ whole genome shotgun (WGS) entry which is preliminary data.</text>
</comment>
<accession>A0A2T4UN10</accession>
<evidence type="ECO:0008006" key="5">
    <source>
        <dbReference type="Google" id="ProtNLM"/>
    </source>
</evidence>
<evidence type="ECO:0000256" key="2">
    <source>
        <dbReference type="SAM" id="SignalP"/>
    </source>
</evidence>
<reference evidence="3 4" key="1">
    <citation type="submission" date="2018-03" db="EMBL/GenBank/DDBJ databases">
        <title>Aquarubrobacter algicola gen. nov., sp. nov., a novel actinobacterium isolated from shallow eutrophic lake during the end of cyanobacterial harmful algal blooms.</title>
        <authorList>
            <person name="Chun S.J."/>
        </authorList>
    </citation>
    <scope>NUCLEOTIDE SEQUENCE [LARGE SCALE GENOMIC DNA]</scope>
    <source>
        <strain evidence="3 4">Seoho-28</strain>
    </source>
</reference>